<dbReference type="OrthoDB" id="7466836at2759"/>
<comment type="caution">
    <text evidence="1">The sequence shown here is derived from an EMBL/GenBank/DDBJ whole genome shotgun (WGS) entry which is preliminary data.</text>
</comment>
<evidence type="ECO:0000313" key="2">
    <source>
        <dbReference type="Proteomes" id="UP000838756"/>
    </source>
</evidence>
<organism evidence="1 2">
    <name type="scientific">Pararge aegeria aegeria</name>
    <dbReference type="NCBI Taxonomy" id="348720"/>
    <lineage>
        <taxon>Eukaryota</taxon>
        <taxon>Metazoa</taxon>
        <taxon>Ecdysozoa</taxon>
        <taxon>Arthropoda</taxon>
        <taxon>Hexapoda</taxon>
        <taxon>Insecta</taxon>
        <taxon>Pterygota</taxon>
        <taxon>Neoptera</taxon>
        <taxon>Endopterygota</taxon>
        <taxon>Lepidoptera</taxon>
        <taxon>Glossata</taxon>
        <taxon>Ditrysia</taxon>
        <taxon>Papilionoidea</taxon>
        <taxon>Nymphalidae</taxon>
        <taxon>Satyrinae</taxon>
        <taxon>Satyrini</taxon>
        <taxon>Parargina</taxon>
        <taxon>Pararge</taxon>
    </lineage>
</organism>
<gene>
    <name evidence="1" type="primary">jg8170</name>
    <name evidence="1" type="ORF">PAEG_LOCUS26558</name>
</gene>
<keyword evidence="2" id="KW-1185">Reference proteome</keyword>
<protein>
    <submittedName>
        <fullName evidence="1">Jg8170 protein</fullName>
    </submittedName>
</protein>
<dbReference type="AlphaFoldDB" id="A0A8S4SP68"/>
<sequence>MEHHNVHTTLKNGERVTSTYAEIYFNDSYCYPRNSNVLKHETLHHKDNDHKDEWVSPSDLLIGMVELKPPFTSKFTRGKTHEGILMIGNGILDKERASFLGSMTTLMEDNDAAWKDIMINEKHEVVKKVKAIFLDIFKYKSEIMKQEVSKFYEHSLQDLEIHLRSEIQTVIQCARANIVSDLNSKIQQNLQREKRKLVDVLAKKYITERQKIKKYYKTLLDNELCRNNTLINKAFHERNDAVKAFYKQVESKRLTSTMYIMSLERKKCQMKKIVLENLQSVELTEKLKKIKDKKEEIDAFKKKDVRMAEINKQWEEKIKKVLILFLKFISFSLKLLPEQTTFLLDLEKMFVLQLNEIQKNPEVISTVLFEEKEQLNIFEFPTPEQEITVCEEEPFVLVGDLLAEFAEPHYGSRETLPSDIDLPYFRFNRKYFYAKCHGYESIKKFLISQSCKCSLAIEADFFKPLTGLEPKNVGVTLKPEPLAKESKANGNESSTESLLIEDYLRLHECPVRKCCDWIKRNTFPYLASYLDYNEENFNRVTAILGEIPDKAALPVLISVQDIEENELPFAATKESHHTVATQYSSQDDLTLDEIKCSCFGNAVVKHTESHYILKSSSSKALHDILLKRKISLQRLMDTNPNLLKIFTDECFDYKM</sequence>
<name>A0A8S4SP68_9NEOP</name>
<dbReference type="EMBL" id="CAKXAJ010026420">
    <property type="protein sequence ID" value="CAH2268163.1"/>
    <property type="molecule type" value="Genomic_DNA"/>
</dbReference>
<evidence type="ECO:0000313" key="1">
    <source>
        <dbReference type="EMBL" id="CAH2268163.1"/>
    </source>
</evidence>
<dbReference type="Proteomes" id="UP000838756">
    <property type="component" value="Unassembled WGS sequence"/>
</dbReference>
<accession>A0A8S4SP68</accession>
<reference evidence="1" key="1">
    <citation type="submission" date="2022-03" db="EMBL/GenBank/DDBJ databases">
        <authorList>
            <person name="Lindestad O."/>
        </authorList>
    </citation>
    <scope>NUCLEOTIDE SEQUENCE</scope>
</reference>
<proteinExistence type="predicted"/>